<gene>
    <name evidence="7" type="ORF">C5F44_07555</name>
</gene>
<name>A0A2T4JBB3_FUSBL</name>
<evidence type="ECO:0000313" key="8">
    <source>
        <dbReference type="Proteomes" id="UP000241362"/>
    </source>
</evidence>
<evidence type="ECO:0000256" key="2">
    <source>
        <dbReference type="ARBA" id="ARBA00023136"/>
    </source>
</evidence>
<comment type="caution">
    <text evidence="7">The sequence shown here is derived from an EMBL/GenBank/DDBJ whole genome shotgun (WGS) entry which is preliminary data.</text>
</comment>
<dbReference type="RefSeq" id="WP_107672893.1">
    <property type="nucleotide sequence ID" value="NZ_PZKE01000005.1"/>
</dbReference>
<evidence type="ECO:0000259" key="6">
    <source>
        <dbReference type="Pfam" id="PF09864"/>
    </source>
</evidence>
<accession>A0A2T4JBB3</accession>
<evidence type="ECO:0000256" key="4">
    <source>
        <dbReference type="ARBA" id="ARBA00023288"/>
    </source>
</evidence>
<keyword evidence="8" id="KW-1185">Reference proteome</keyword>
<feature type="chain" id="PRO_5015632044" description="C-type lysozyme inhibitor domain-containing protein" evidence="5">
    <location>
        <begin position="20"/>
        <end position="111"/>
    </location>
</feature>
<dbReference type="AlphaFoldDB" id="A0A2T4JBB3"/>
<keyword evidence="3" id="KW-0564">Palmitate</keyword>
<reference evidence="7 8" key="1">
    <citation type="submission" date="2018-03" db="EMBL/GenBank/DDBJ databases">
        <title>Rhodobacter blasticus.</title>
        <authorList>
            <person name="Meyer T.E."/>
            <person name="Miller S."/>
            <person name="Lodha T."/>
            <person name="Gandham S."/>
            <person name="Chintalapati S."/>
            <person name="Chintalapati V.R."/>
        </authorList>
    </citation>
    <scope>NUCLEOTIDE SEQUENCE [LARGE SCALE GENOMIC DNA]</scope>
    <source>
        <strain evidence="7 8">DSM 2131</strain>
    </source>
</reference>
<proteinExistence type="predicted"/>
<dbReference type="SUPFAM" id="SSF141488">
    <property type="entry name" value="YdhA-like"/>
    <property type="match status" value="1"/>
</dbReference>
<dbReference type="InterPro" id="IPR036328">
    <property type="entry name" value="MliC_sf"/>
</dbReference>
<dbReference type="Gene3D" id="2.40.128.200">
    <property type="match status" value="1"/>
</dbReference>
<keyword evidence="1 5" id="KW-0732">Signal</keyword>
<evidence type="ECO:0000256" key="1">
    <source>
        <dbReference type="ARBA" id="ARBA00022729"/>
    </source>
</evidence>
<organism evidence="7 8">
    <name type="scientific">Fuscovulum blasticum DSM 2131</name>
    <dbReference type="NCBI Taxonomy" id="1188250"/>
    <lineage>
        <taxon>Bacteria</taxon>
        <taxon>Pseudomonadati</taxon>
        <taxon>Pseudomonadota</taxon>
        <taxon>Alphaproteobacteria</taxon>
        <taxon>Rhodobacterales</taxon>
        <taxon>Paracoccaceae</taxon>
        <taxon>Pseudogemmobacter</taxon>
    </lineage>
</organism>
<dbReference type="EMBL" id="PZKE01000005">
    <property type="protein sequence ID" value="PTE15118.1"/>
    <property type="molecule type" value="Genomic_DNA"/>
</dbReference>
<dbReference type="InterPro" id="IPR018660">
    <property type="entry name" value="MliC"/>
</dbReference>
<protein>
    <recommendedName>
        <fullName evidence="6">C-type lysozyme inhibitor domain-containing protein</fullName>
    </recommendedName>
</protein>
<feature type="signal peptide" evidence="5">
    <location>
        <begin position="1"/>
        <end position="19"/>
    </location>
</feature>
<keyword evidence="4" id="KW-0449">Lipoprotein</keyword>
<dbReference type="Proteomes" id="UP000241362">
    <property type="component" value="Unassembled WGS sequence"/>
</dbReference>
<evidence type="ECO:0000256" key="5">
    <source>
        <dbReference type="SAM" id="SignalP"/>
    </source>
</evidence>
<evidence type="ECO:0000256" key="3">
    <source>
        <dbReference type="ARBA" id="ARBA00023139"/>
    </source>
</evidence>
<keyword evidence="2" id="KW-0472">Membrane</keyword>
<sequence>MKRISLMLLAALVAAPAVADETQVLTTRYTCDRGVMVPATYVNAVDLSLAVIHVEGTQITLYNEPAASGARYGWPSDGANYVWWTKGDEAALYWKEAGEETPVLQNCKESG</sequence>
<evidence type="ECO:0000313" key="7">
    <source>
        <dbReference type="EMBL" id="PTE15118.1"/>
    </source>
</evidence>
<feature type="domain" description="C-type lysozyme inhibitor" evidence="6">
    <location>
        <begin position="29"/>
        <end position="99"/>
    </location>
</feature>
<dbReference type="Pfam" id="PF09864">
    <property type="entry name" value="MliC"/>
    <property type="match status" value="1"/>
</dbReference>